<dbReference type="GO" id="GO:0045505">
    <property type="term" value="F:dynein intermediate chain binding"/>
    <property type="evidence" value="ECO:0007669"/>
    <property type="project" value="InterPro"/>
</dbReference>
<dbReference type="eggNOG" id="KOG3595">
    <property type="taxonomic scope" value="Eukaryota"/>
</dbReference>
<dbReference type="EMBL" id="FN649760">
    <property type="protein sequence ID" value="CBJ34262.1"/>
    <property type="molecule type" value="Genomic_DNA"/>
</dbReference>
<feature type="coiled-coil region" evidence="1">
    <location>
        <begin position="315"/>
        <end position="342"/>
    </location>
</feature>
<proteinExistence type="predicted"/>
<dbReference type="GO" id="GO:0030286">
    <property type="term" value="C:dynein complex"/>
    <property type="evidence" value="ECO:0007669"/>
    <property type="project" value="InterPro"/>
</dbReference>
<name>D7FNW4_ECTSI</name>
<sequence>MTVEPTLEELQGHACACIDQVVSASQRFPRVDQSLVPPPPECSTKTLGPCTMVLSDEIVVDAKSRVRAAIATHMAAPLRLLKEFEPFVGLMDGSEEAKVQKVLEERGQMDSTQAGITALEEVALRLKRLALEIREAVPDLNNYPMFSVKCLEATESLAKKADALHTLIMEEVASDNRTHMAAIGKEYQEMVNQLVTEPSDSAELKSLQEYTRKALERLGGLLGEYTNQVYTRTNFLLDQGFRVSRDDLQLFHTTYNWPHNVKTYLARSAELQRSRKQDLEMVVEGQQEQLLRETAALGKKIDKIAEAGSLVPGDVHNCVRRIVAVQEALDRAEAEADSILEQETLLGMPLTDNLTPLSDLRDSLDPMARLWTTAKDYLDSHHTWLESPLRNIDSEAAERQADDLMRTAQRSEKELAKRRTRIIGQVQVSDSPAYCGAQYVLIDSGFRFLARPHTPAL</sequence>
<organism evidence="2 3">
    <name type="scientific">Ectocarpus siliculosus</name>
    <name type="common">Brown alga</name>
    <name type="synonym">Conferva siliculosa</name>
    <dbReference type="NCBI Taxonomy" id="2880"/>
    <lineage>
        <taxon>Eukaryota</taxon>
        <taxon>Sar</taxon>
        <taxon>Stramenopiles</taxon>
        <taxon>Ochrophyta</taxon>
        <taxon>PX clade</taxon>
        <taxon>Phaeophyceae</taxon>
        <taxon>Ectocarpales</taxon>
        <taxon>Ectocarpaceae</taxon>
        <taxon>Ectocarpus</taxon>
    </lineage>
</organism>
<dbReference type="InterPro" id="IPR026983">
    <property type="entry name" value="DHC"/>
</dbReference>
<keyword evidence="1" id="KW-0175">Coiled coil</keyword>
<dbReference type="GO" id="GO:0051959">
    <property type="term" value="F:dynein light intermediate chain binding"/>
    <property type="evidence" value="ECO:0007669"/>
    <property type="project" value="InterPro"/>
</dbReference>
<keyword evidence="3" id="KW-1185">Reference proteome</keyword>
<dbReference type="Proteomes" id="UP000002630">
    <property type="component" value="Unassembled WGS sequence"/>
</dbReference>
<accession>D7FNW4</accession>
<evidence type="ECO:0000313" key="2">
    <source>
        <dbReference type="EMBL" id="CBJ34262.1"/>
    </source>
</evidence>
<dbReference type="OrthoDB" id="5593012at2759"/>
<dbReference type="GO" id="GO:0007018">
    <property type="term" value="P:microtubule-based movement"/>
    <property type="evidence" value="ECO:0007669"/>
    <property type="project" value="InterPro"/>
</dbReference>
<dbReference type="AlphaFoldDB" id="D7FNW4"/>
<gene>
    <name evidence="2" type="ORF">Esi_1801_0001</name>
</gene>
<evidence type="ECO:0000313" key="3">
    <source>
        <dbReference type="Proteomes" id="UP000002630"/>
    </source>
</evidence>
<protein>
    <submittedName>
        <fullName evidence="2">Uncharacterized protein</fullName>
    </submittedName>
</protein>
<dbReference type="InParanoid" id="D7FNW4"/>
<dbReference type="STRING" id="2880.D7FNW4"/>
<dbReference type="PANTHER" id="PTHR45703:SF1">
    <property type="entry name" value="DYNEINS HEAVY CHAIN"/>
    <property type="match status" value="1"/>
</dbReference>
<dbReference type="PANTHER" id="PTHR45703">
    <property type="entry name" value="DYNEIN HEAVY CHAIN"/>
    <property type="match status" value="1"/>
</dbReference>
<evidence type="ECO:0000256" key="1">
    <source>
        <dbReference type="SAM" id="Coils"/>
    </source>
</evidence>
<reference evidence="2 3" key="1">
    <citation type="journal article" date="2010" name="Nature">
        <title>The Ectocarpus genome and the independent evolution of multicellularity in brown algae.</title>
        <authorList>
            <person name="Cock J.M."/>
            <person name="Sterck L."/>
            <person name="Rouze P."/>
            <person name="Scornet D."/>
            <person name="Allen A.E."/>
            <person name="Amoutzias G."/>
            <person name="Anthouard V."/>
            <person name="Artiguenave F."/>
            <person name="Aury J.M."/>
            <person name="Badger J.H."/>
            <person name="Beszteri B."/>
            <person name="Billiau K."/>
            <person name="Bonnet E."/>
            <person name="Bothwell J.H."/>
            <person name="Bowler C."/>
            <person name="Boyen C."/>
            <person name="Brownlee C."/>
            <person name="Carrano C.J."/>
            <person name="Charrier B."/>
            <person name="Cho G.Y."/>
            <person name="Coelho S.M."/>
            <person name="Collen J."/>
            <person name="Corre E."/>
            <person name="Da Silva C."/>
            <person name="Delage L."/>
            <person name="Delaroque N."/>
            <person name="Dittami S.M."/>
            <person name="Doulbeau S."/>
            <person name="Elias M."/>
            <person name="Farnham G."/>
            <person name="Gachon C.M."/>
            <person name="Gschloessl B."/>
            <person name="Heesch S."/>
            <person name="Jabbari K."/>
            <person name="Jubin C."/>
            <person name="Kawai H."/>
            <person name="Kimura K."/>
            <person name="Kloareg B."/>
            <person name="Kupper F.C."/>
            <person name="Lang D."/>
            <person name="Le Bail A."/>
            <person name="Leblanc C."/>
            <person name="Lerouge P."/>
            <person name="Lohr M."/>
            <person name="Lopez P.J."/>
            <person name="Martens C."/>
            <person name="Maumus F."/>
            <person name="Michel G."/>
            <person name="Miranda-Saavedra D."/>
            <person name="Morales J."/>
            <person name="Moreau H."/>
            <person name="Motomura T."/>
            <person name="Nagasato C."/>
            <person name="Napoli C.A."/>
            <person name="Nelson D.R."/>
            <person name="Nyvall-Collen P."/>
            <person name="Peters A.F."/>
            <person name="Pommier C."/>
            <person name="Potin P."/>
            <person name="Poulain J."/>
            <person name="Quesneville H."/>
            <person name="Read B."/>
            <person name="Rensing S.A."/>
            <person name="Ritter A."/>
            <person name="Rousvoal S."/>
            <person name="Samanta M."/>
            <person name="Samson G."/>
            <person name="Schroeder D.C."/>
            <person name="Segurens B."/>
            <person name="Strittmatter M."/>
            <person name="Tonon T."/>
            <person name="Tregear J.W."/>
            <person name="Valentin K."/>
            <person name="von Dassow P."/>
            <person name="Yamagishi T."/>
            <person name="Van de Peer Y."/>
            <person name="Wincker P."/>
        </authorList>
    </citation>
    <scope>NUCLEOTIDE SEQUENCE [LARGE SCALE GENOMIC DNA]</scope>
    <source>
        <strain evidence="3">Ec32 / CCAP1310/4</strain>
    </source>
</reference>